<sequence length="196" mass="21605">MMGGLLPIPGFNGNGLMPPFIGGDATSANRSPYFTHMTEVVETFGTTAERRSLLRNLISYRTLLAEEGYVSGVQFIDGSFVENIELAANRPPSDIDVFSILNLPSKYVGAAPELLQQGEAFWRDRVANREHNKEHLKLDTYALLVEGTPLGDMLQAVMYWYSLFSHQRDTFAWKGFLAIVVDPASDQAAAAMLGEA</sequence>
<dbReference type="Pfam" id="PF22014">
    <property type="entry name" value="DUF6932"/>
    <property type="match status" value="1"/>
</dbReference>
<evidence type="ECO:0000313" key="1">
    <source>
        <dbReference type="EMBL" id="BAB50790.1"/>
    </source>
</evidence>
<proteinExistence type="predicted"/>
<dbReference type="AlphaFoldDB" id="Q98EX7"/>
<evidence type="ECO:0000313" key="2">
    <source>
        <dbReference type="Proteomes" id="UP000000552"/>
    </source>
</evidence>
<name>Q98EX7_RHILO</name>
<dbReference type="EMBL" id="BA000012">
    <property type="protein sequence ID" value="BAB50790.1"/>
    <property type="molecule type" value="Genomic_DNA"/>
</dbReference>
<accession>Q98EX7</accession>
<dbReference type="InterPro" id="IPR053860">
    <property type="entry name" value="DUF6932"/>
</dbReference>
<dbReference type="eggNOG" id="ENOG5032G90">
    <property type="taxonomic scope" value="Bacteria"/>
</dbReference>
<reference evidence="1 2" key="1">
    <citation type="journal article" date="2000" name="DNA Res.">
        <title>Complete genome structure of the nitrogen-fixing symbiotic bacterium Mesorhizobium loti.</title>
        <authorList>
            <person name="Kaneko T."/>
            <person name="Nakamura Y."/>
            <person name="Sato S."/>
            <person name="Asamizu E."/>
            <person name="Kato T."/>
            <person name="Sasamoto S."/>
            <person name="Watanabe A."/>
            <person name="Idesawa K."/>
            <person name="Ishikawa A."/>
            <person name="Kawashima K."/>
            <person name="Kimura T."/>
            <person name="Kishida Y."/>
            <person name="Kiyokawa C."/>
            <person name="Kohara M."/>
            <person name="Matsumoto M."/>
            <person name="Matsuno A."/>
            <person name="Mochizuki Y."/>
            <person name="Nakayama S."/>
            <person name="Nakazaki N."/>
            <person name="Shimpo S."/>
            <person name="Sugimoto M."/>
            <person name="Takeuchi C."/>
            <person name="Yamada M."/>
            <person name="Tabata S."/>
        </authorList>
    </citation>
    <scope>NUCLEOTIDE SEQUENCE [LARGE SCALE GENOMIC DNA]</scope>
    <source>
        <strain evidence="2">LMG 29417 / CECT 9101 / MAFF 303099</strain>
    </source>
</reference>
<dbReference type="KEGG" id="mlo:mll4037"/>
<protein>
    <submittedName>
        <fullName evidence="1">Mll4037 protein</fullName>
    </submittedName>
</protein>
<gene>
    <name evidence="1" type="ordered locus">mll4037</name>
</gene>
<dbReference type="Proteomes" id="UP000000552">
    <property type="component" value="Chromosome"/>
</dbReference>
<dbReference type="HOGENOM" id="CLU_1405991_0_0_5"/>
<organism evidence="1 2">
    <name type="scientific">Mesorhizobium japonicum (strain LMG 29417 / CECT 9101 / MAFF 303099)</name>
    <name type="common">Mesorhizobium loti (strain MAFF 303099)</name>
    <dbReference type="NCBI Taxonomy" id="266835"/>
    <lineage>
        <taxon>Bacteria</taxon>
        <taxon>Pseudomonadati</taxon>
        <taxon>Pseudomonadota</taxon>
        <taxon>Alphaproteobacteria</taxon>
        <taxon>Hyphomicrobiales</taxon>
        <taxon>Phyllobacteriaceae</taxon>
        <taxon>Mesorhizobium</taxon>
    </lineage>
</organism>